<feature type="domain" description="Peptidase C1A papain C-terminal" evidence="11">
    <location>
        <begin position="86"/>
        <end position="334"/>
    </location>
</feature>
<feature type="signal peptide" evidence="10">
    <location>
        <begin position="1"/>
        <end position="22"/>
    </location>
</feature>
<comment type="similarity">
    <text evidence="1">Belongs to the peptidase C1 family.</text>
</comment>
<keyword evidence="13" id="KW-1185">Reference proteome</keyword>
<dbReference type="GO" id="GO:0008234">
    <property type="term" value="F:cysteine-type peptidase activity"/>
    <property type="evidence" value="ECO:0007669"/>
    <property type="project" value="UniProtKB-KW"/>
</dbReference>
<evidence type="ECO:0000256" key="10">
    <source>
        <dbReference type="SAM" id="SignalP"/>
    </source>
</evidence>
<dbReference type="SMART" id="SM00645">
    <property type="entry name" value="Pept_C1"/>
    <property type="match status" value="1"/>
</dbReference>
<evidence type="ECO:0000256" key="1">
    <source>
        <dbReference type="ARBA" id="ARBA00008455"/>
    </source>
</evidence>
<evidence type="ECO:0000256" key="8">
    <source>
        <dbReference type="ARBA" id="ARBA00055576"/>
    </source>
</evidence>
<name>A0A4S2LHJ4_OPIFE</name>
<dbReference type="PRINTS" id="PR00705">
    <property type="entry name" value="PAPAIN"/>
</dbReference>
<dbReference type="EMBL" id="SJOL01007384">
    <property type="protein sequence ID" value="TGZ62831.1"/>
    <property type="molecule type" value="Genomic_DNA"/>
</dbReference>
<dbReference type="PROSITE" id="PS00640">
    <property type="entry name" value="THIOL_PROTEASE_ASN"/>
    <property type="match status" value="1"/>
</dbReference>
<feature type="chain" id="PRO_5020759937" description="Cathepsin B-like cysteine proteinase" evidence="10">
    <location>
        <begin position="23"/>
        <end position="343"/>
    </location>
</feature>
<evidence type="ECO:0000256" key="7">
    <source>
        <dbReference type="ARBA" id="ARBA00023157"/>
    </source>
</evidence>
<dbReference type="InterPro" id="IPR025660">
    <property type="entry name" value="Pept_his_AS"/>
</dbReference>
<proteinExistence type="inferred from homology"/>
<evidence type="ECO:0000313" key="12">
    <source>
        <dbReference type="EMBL" id="TGZ62831.1"/>
    </source>
</evidence>
<dbReference type="InterPro" id="IPR000169">
    <property type="entry name" value="Pept_cys_AS"/>
</dbReference>
<dbReference type="PROSITE" id="PS00139">
    <property type="entry name" value="THIOL_PROTEASE_CYS"/>
    <property type="match status" value="1"/>
</dbReference>
<keyword evidence="3 10" id="KW-0732">Signal</keyword>
<dbReference type="AlphaFoldDB" id="A0A4S2LHJ4"/>
<dbReference type="InterPro" id="IPR025661">
    <property type="entry name" value="Pept_asp_AS"/>
</dbReference>
<evidence type="ECO:0000256" key="3">
    <source>
        <dbReference type="ARBA" id="ARBA00022729"/>
    </source>
</evidence>
<comment type="function">
    <text evidence="8">Thiol protease. Has a role as a digestive enzyme.</text>
</comment>
<evidence type="ECO:0000313" key="13">
    <source>
        <dbReference type="Proteomes" id="UP000308267"/>
    </source>
</evidence>
<dbReference type="GO" id="GO:0006508">
    <property type="term" value="P:proteolysis"/>
    <property type="evidence" value="ECO:0007669"/>
    <property type="project" value="UniProtKB-KW"/>
</dbReference>
<dbReference type="Proteomes" id="UP000308267">
    <property type="component" value="Unassembled WGS sequence"/>
</dbReference>
<evidence type="ECO:0000259" key="11">
    <source>
        <dbReference type="SMART" id="SM00645"/>
    </source>
</evidence>
<keyword evidence="6" id="KW-0865">Zymogen</keyword>
<sequence>MLPSFILYGLLFFVHSFQATQCEKLGSVGVREHVHPTTGARWISGRRPKSFESDNRLQLFGAIREPVEQRAQRSTVSHEDFDSKLIPKSFDARAKWPHCPSISEIRDQSSCGSCWAFAAVEAMSDRLCIHSNGAFNKSLSATDLLSCCEDCGFGCEGGFPPMAWDFWKVHGIVTGGSKEEPSGCRPYPFPKCEHHGQGHYPPCPDEIYPTPKCVKHCDTPTINYTKDKTRANTSYNIHPSEMSIMKEILLGGPVEAAFVVHEDFLEYKSGIYFHAWGKPIGGHAIRVLGWGEENGVPYWLIANSWNEDWGEKGYLRFLRGHNECGIEGEATAGLPDLSSIPHL</sequence>
<evidence type="ECO:0000256" key="5">
    <source>
        <dbReference type="ARBA" id="ARBA00022807"/>
    </source>
</evidence>
<dbReference type="InterPro" id="IPR000668">
    <property type="entry name" value="Peptidase_C1A_C"/>
</dbReference>
<dbReference type="PROSITE" id="PS00639">
    <property type="entry name" value="THIOL_PROTEASE_HIS"/>
    <property type="match status" value="1"/>
</dbReference>
<keyword evidence="5" id="KW-0788">Thiol protease</keyword>
<keyword evidence="4" id="KW-0378">Hydrolase</keyword>
<evidence type="ECO:0000256" key="4">
    <source>
        <dbReference type="ARBA" id="ARBA00022801"/>
    </source>
</evidence>
<comment type="caution">
    <text evidence="12">The sequence shown here is derived from an EMBL/GenBank/DDBJ whole genome shotgun (WGS) entry which is preliminary data.</text>
</comment>
<accession>A0A4S2LHJ4</accession>
<evidence type="ECO:0000256" key="6">
    <source>
        <dbReference type="ARBA" id="ARBA00023145"/>
    </source>
</evidence>
<dbReference type="STRING" id="147828.A0A4S2LHJ4"/>
<dbReference type="PANTHER" id="PTHR12411">
    <property type="entry name" value="CYSTEINE PROTEASE FAMILY C1-RELATED"/>
    <property type="match status" value="1"/>
</dbReference>
<keyword evidence="7" id="KW-1015">Disulfide bond</keyword>
<gene>
    <name evidence="12" type="ORF">CRM22_007236</name>
</gene>
<dbReference type="Pfam" id="PF00112">
    <property type="entry name" value="Peptidase_C1"/>
    <property type="match status" value="1"/>
</dbReference>
<organism evidence="12 13">
    <name type="scientific">Opisthorchis felineus</name>
    <dbReference type="NCBI Taxonomy" id="147828"/>
    <lineage>
        <taxon>Eukaryota</taxon>
        <taxon>Metazoa</taxon>
        <taxon>Spiralia</taxon>
        <taxon>Lophotrochozoa</taxon>
        <taxon>Platyhelminthes</taxon>
        <taxon>Trematoda</taxon>
        <taxon>Digenea</taxon>
        <taxon>Opisthorchiida</taxon>
        <taxon>Opisthorchiata</taxon>
        <taxon>Opisthorchiidae</taxon>
        <taxon>Opisthorchis</taxon>
    </lineage>
</organism>
<dbReference type="CDD" id="cd02620">
    <property type="entry name" value="Peptidase_C1A_CathepsinB"/>
    <property type="match status" value="1"/>
</dbReference>
<dbReference type="InterPro" id="IPR038765">
    <property type="entry name" value="Papain-like_cys_pep_sf"/>
</dbReference>
<dbReference type="InterPro" id="IPR013128">
    <property type="entry name" value="Peptidase_C1A"/>
</dbReference>
<reference evidence="12 13" key="1">
    <citation type="journal article" date="2019" name="BMC Genomics">
        <title>New insights from Opisthorchis felineus genome: update on genomics of the epidemiologically important liver flukes.</title>
        <authorList>
            <person name="Ershov N.I."/>
            <person name="Mordvinov V.A."/>
            <person name="Prokhortchouk E.B."/>
            <person name="Pakharukova M.Y."/>
            <person name="Gunbin K.V."/>
            <person name="Ustyantsev K."/>
            <person name="Genaev M.A."/>
            <person name="Blinov A.G."/>
            <person name="Mazur A."/>
            <person name="Boulygina E."/>
            <person name="Tsygankova S."/>
            <person name="Khrameeva E."/>
            <person name="Chekanov N."/>
            <person name="Fan G."/>
            <person name="Xiao A."/>
            <person name="Zhang H."/>
            <person name="Xu X."/>
            <person name="Yang H."/>
            <person name="Solovyev V."/>
            <person name="Lee S.M."/>
            <person name="Liu X."/>
            <person name="Afonnikov D.A."/>
            <person name="Skryabin K.G."/>
        </authorList>
    </citation>
    <scope>NUCLEOTIDE SEQUENCE [LARGE SCALE GENOMIC DNA]</scope>
    <source>
        <strain evidence="12">AK-0245</strain>
        <tissue evidence="12">Whole organism</tissue>
    </source>
</reference>
<dbReference type="FunFam" id="3.90.70.10:FF:000031">
    <property type="entry name" value="Cathepsin B"/>
    <property type="match status" value="1"/>
</dbReference>
<keyword evidence="2" id="KW-0645">Protease</keyword>
<protein>
    <recommendedName>
        <fullName evidence="9">Cathepsin B-like cysteine proteinase</fullName>
    </recommendedName>
</protein>
<dbReference type="SUPFAM" id="SSF54001">
    <property type="entry name" value="Cysteine proteinases"/>
    <property type="match status" value="1"/>
</dbReference>
<evidence type="ECO:0000256" key="9">
    <source>
        <dbReference type="ARBA" id="ARBA00073107"/>
    </source>
</evidence>
<dbReference type="OrthoDB" id="640249at2759"/>
<dbReference type="Gene3D" id="3.90.70.10">
    <property type="entry name" value="Cysteine proteinases"/>
    <property type="match status" value="1"/>
</dbReference>
<evidence type="ECO:0000256" key="2">
    <source>
        <dbReference type="ARBA" id="ARBA00022670"/>
    </source>
</evidence>